<feature type="compositionally biased region" description="Basic and acidic residues" evidence="4">
    <location>
        <begin position="457"/>
        <end position="470"/>
    </location>
</feature>
<dbReference type="Gene3D" id="4.10.60.10">
    <property type="entry name" value="Zinc finger, CCHC-type"/>
    <property type="match status" value="1"/>
</dbReference>
<dbReference type="EMBL" id="FJOG01000020">
    <property type="protein sequence ID" value="CZR62097.1"/>
    <property type="molecule type" value="Genomic_DNA"/>
</dbReference>
<evidence type="ECO:0000256" key="2">
    <source>
        <dbReference type="ARBA" id="ARBA00022771"/>
    </source>
</evidence>
<organism evidence="6 7">
    <name type="scientific">Phialocephala subalpina</name>
    <dbReference type="NCBI Taxonomy" id="576137"/>
    <lineage>
        <taxon>Eukaryota</taxon>
        <taxon>Fungi</taxon>
        <taxon>Dikarya</taxon>
        <taxon>Ascomycota</taxon>
        <taxon>Pezizomycotina</taxon>
        <taxon>Leotiomycetes</taxon>
        <taxon>Helotiales</taxon>
        <taxon>Mollisiaceae</taxon>
        <taxon>Phialocephala</taxon>
        <taxon>Phialocephala fortinii species complex</taxon>
    </lineage>
</organism>
<feature type="compositionally biased region" description="Basic and acidic residues" evidence="4">
    <location>
        <begin position="151"/>
        <end position="174"/>
    </location>
</feature>
<feature type="region of interest" description="Disordered" evidence="4">
    <location>
        <begin position="753"/>
        <end position="787"/>
    </location>
</feature>
<evidence type="ECO:0000313" key="7">
    <source>
        <dbReference type="Proteomes" id="UP000184330"/>
    </source>
</evidence>
<proteinExistence type="predicted"/>
<feature type="region of interest" description="Disordered" evidence="4">
    <location>
        <begin position="807"/>
        <end position="827"/>
    </location>
</feature>
<sequence length="1081" mass="120542">MRGISHMTAREFEGLSERTVCTISISTLSKTLHPDTTKRETFATFFRWFDIHRKNPTQLTVQWPNVLTHWVQRLASRGFTEEEIAEEVNIWTRQIHLDSCDQRRLPPTTVDISKALGTMPTDEKPRDNKIRDEIRSRRERETDSWWTSDSSRGEMRDDITNPTFRRGDRRKEEMTDLSNSSKAERTAYKRKMADVYGQPPPSNYVCNRCNKKGHHLQVCPTNLDPDYDRPPSSTYICEICNAVGEHFKSLCPRNTDPYSITQKRKSRGIRTPTKATSRILREWEADTQRKIEMEESGVDRDSRKRIKTRQYESADLERGRLTQELSSSSPSEPSEKTEMMGLKESEKEPLRFSRGQSEEVQALIRNGAILGDGSKQGHRGADLFLDYGGVPSSPPVGFRTKGEYAGDFEIDVDTGSEEEMDIEVKKPVKVYSSFVEGLVSKHPEMKDTVNPAPQRPTAREMWKKDAKRQAQEAAASSLAQSPTWDGCSSEFENIQVVNKYKPFAGGFDGAFDERVGGLDTSHNRTRSFASITTMGKASIGHVKAFTAGLRRELSPSGPHHKSPDNSPLCSSTDQEYHMDLDEKQSFASPESSRSLEVQQVQVVRAKDGSNSTDEVKRVKNTPTRSSEENAYDQTRAIKRNGKNVVMELTSKNLRNLGRVVNGSTANSQSDDFSVRGHDGSWYEADPMRPTLDFVSKPGANPSAAKKKPERLRKLTKEEQLYREAILANMAAKDREENEAKMIAVRRKFIDSENDSDTDEHSIQEDLNEKASDNVPTSPGHLTKSTHKQPAVEDIADEGLNNIQTLQGDKSMKATVEDDPEGDAASKVSAAHGDDLVTFEEAPNHMDCNKDDLDDASTSPVKSPNPPRARPIRKAPVIRATQPDRTVPNIWDAPPTRAAPPIPEHHSGIGKNASESIANTRPRPTKARPIRVAPVIQATQANRVVPDIWGAPPTRAASPVPEDLHSETEKNGPTSPEITTIANMAPPAQPNLRAKAKTAASASTLALPSPALSQNMSISRIRESEQVVKKPAVGRLRDLAKSFKVKNQDSSEQEVMVAKDQAKPGVLREMLLNDVLRGFGFQ</sequence>
<feature type="compositionally biased region" description="Basic and acidic residues" evidence="4">
    <location>
        <begin position="758"/>
        <end position="771"/>
    </location>
</feature>
<keyword evidence="1" id="KW-0479">Metal-binding</keyword>
<feature type="region of interest" description="Disordered" evidence="4">
    <location>
        <begin position="843"/>
        <end position="924"/>
    </location>
</feature>
<dbReference type="STRING" id="576137.A0A1L7XAU5"/>
<evidence type="ECO:0000256" key="3">
    <source>
        <dbReference type="ARBA" id="ARBA00022833"/>
    </source>
</evidence>
<name>A0A1L7XAU5_9HELO</name>
<feature type="domain" description="Zinc knuckle CX2CX3GHX4C" evidence="5">
    <location>
        <begin position="201"/>
        <end position="221"/>
    </location>
</feature>
<feature type="region of interest" description="Disordered" evidence="4">
    <location>
        <begin position="444"/>
        <end position="486"/>
    </location>
</feature>
<feature type="region of interest" description="Disordered" evidence="4">
    <location>
        <begin position="603"/>
        <end position="631"/>
    </location>
</feature>
<evidence type="ECO:0000259" key="5">
    <source>
        <dbReference type="Pfam" id="PF13696"/>
    </source>
</evidence>
<dbReference type="InterPro" id="IPR025829">
    <property type="entry name" value="Zn_knuckle_CX2CX3GHX4C"/>
</dbReference>
<dbReference type="Pfam" id="PF13696">
    <property type="entry name" value="zf-CCHC_2"/>
    <property type="match status" value="1"/>
</dbReference>
<feature type="region of interest" description="Disordered" evidence="4">
    <location>
        <begin position="294"/>
        <end position="355"/>
    </location>
</feature>
<feature type="region of interest" description="Disordered" evidence="4">
    <location>
        <begin position="947"/>
        <end position="975"/>
    </location>
</feature>
<feature type="compositionally biased region" description="Basic and acidic residues" evidence="4">
    <location>
        <begin position="309"/>
        <end position="321"/>
    </location>
</feature>
<reference evidence="6 7" key="1">
    <citation type="submission" date="2016-03" db="EMBL/GenBank/DDBJ databases">
        <authorList>
            <person name="Ploux O."/>
        </authorList>
    </citation>
    <scope>NUCLEOTIDE SEQUENCE [LARGE SCALE GENOMIC DNA]</scope>
    <source>
        <strain evidence="6 7">UAMH 11012</strain>
    </source>
</reference>
<dbReference type="Proteomes" id="UP000184330">
    <property type="component" value="Unassembled WGS sequence"/>
</dbReference>
<keyword evidence="2" id="KW-0863">Zinc-finger</keyword>
<accession>A0A1L7XAU5</accession>
<keyword evidence="7" id="KW-1185">Reference proteome</keyword>
<gene>
    <name evidence="6" type="ORF">PAC_11994</name>
</gene>
<dbReference type="OrthoDB" id="444325at2759"/>
<evidence type="ECO:0000256" key="1">
    <source>
        <dbReference type="ARBA" id="ARBA00022723"/>
    </source>
</evidence>
<dbReference type="AlphaFoldDB" id="A0A1L7XAU5"/>
<keyword evidence="3" id="KW-0862">Zinc</keyword>
<feature type="compositionally biased region" description="Basic and acidic residues" evidence="4">
    <location>
        <begin position="121"/>
        <end position="143"/>
    </location>
</feature>
<feature type="region of interest" description="Disordered" evidence="4">
    <location>
        <begin position="552"/>
        <end position="572"/>
    </location>
</feature>
<protein>
    <recommendedName>
        <fullName evidence="5">Zinc knuckle CX2CX3GHX4C domain-containing protein</fullName>
    </recommendedName>
</protein>
<evidence type="ECO:0000313" key="6">
    <source>
        <dbReference type="EMBL" id="CZR62097.1"/>
    </source>
</evidence>
<feature type="region of interest" description="Disordered" evidence="4">
    <location>
        <begin position="113"/>
        <end position="185"/>
    </location>
</feature>
<evidence type="ECO:0000256" key="4">
    <source>
        <dbReference type="SAM" id="MobiDB-lite"/>
    </source>
</evidence>
<dbReference type="GO" id="GO:0008270">
    <property type="term" value="F:zinc ion binding"/>
    <property type="evidence" value="ECO:0007669"/>
    <property type="project" value="UniProtKB-KW"/>
</dbReference>
<feature type="compositionally biased region" description="Basic and acidic residues" evidence="4">
    <location>
        <begin position="333"/>
        <end position="351"/>
    </location>
</feature>
<feature type="compositionally biased region" description="Low complexity" evidence="4">
    <location>
        <begin position="471"/>
        <end position="481"/>
    </location>
</feature>